<evidence type="ECO:0000313" key="2">
    <source>
        <dbReference type="Proteomes" id="UP000289886"/>
    </source>
</evidence>
<protein>
    <submittedName>
        <fullName evidence="1">Uncharacterized protein</fullName>
    </submittedName>
</protein>
<accession>A0A444V7N9</accession>
<name>A0A444V7N9_ACIRT</name>
<proteinExistence type="predicted"/>
<comment type="caution">
    <text evidence="1">The sequence shown here is derived from an EMBL/GenBank/DDBJ whole genome shotgun (WGS) entry which is preliminary data.</text>
</comment>
<gene>
    <name evidence="1" type="ORF">EOD39_15650</name>
</gene>
<organism evidence="1 2">
    <name type="scientific">Acipenser ruthenus</name>
    <name type="common">Sterlet sturgeon</name>
    <dbReference type="NCBI Taxonomy" id="7906"/>
    <lineage>
        <taxon>Eukaryota</taxon>
        <taxon>Metazoa</taxon>
        <taxon>Chordata</taxon>
        <taxon>Craniata</taxon>
        <taxon>Vertebrata</taxon>
        <taxon>Euteleostomi</taxon>
        <taxon>Actinopterygii</taxon>
        <taxon>Chondrostei</taxon>
        <taxon>Acipenseriformes</taxon>
        <taxon>Acipenseridae</taxon>
        <taxon>Acipenser</taxon>
    </lineage>
</organism>
<dbReference type="EMBL" id="SCEB01001608">
    <property type="protein sequence ID" value="RXM96464.1"/>
    <property type="molecule type" value="Genomic_DNA"/>
</dbReference>
<keyword evidence="2" id="KW-1185">Reference proteome</keyword>
<evidence type="ECO:0000313" key="1">
    <source>
        <dbReference type="EMBL" id="RXM96464.1"/>
    </source>
</evidence>
<sequence length="137" mass="15042">MGNDQCDPSPGIDSLYYTAESNGITPDASLDKMFLDYLGLNSSVVLQQQYETVQSSFDLQETQLKAYITDVLTVLGQAAKITNGSVGFVALVISLIIDIVSHELKQQHVVDVKDQIRSIFAEEKVSQIGNLVAKYLK</sequence>
<dbReference type="AlphaFoldDB" id="A0A444V7N9"/>
<dbReference type="Proteomes" id="UP000289886">
    <property type="component" value="Unassembled WGS sequence"/>
</dbReference>
<reference evidence="1 2" key="1">
    <citation type="submission" date="2019-01" db="EMBL/GenBank/DDBJ databases">
        <title>Draft Genome and Complete Hox-Cluster Characterization of the Sterlet Sturgeon (Acipenser ruthenus).</title>
        <authorList>
            <person name="Wei Q."/>
        </authorList>
    </citation>
    <scope>NUCLEOTIDE SEQUENCE [LARGE SCALE GENOMIC DNA]</scope>
    <source>
        <strain evidence="1">WHYD16114868_AA</strain>
        <tissue evidence="1">Blood</tissue>
    </source>
</reference>